<name>A0A8E2B9A6_9PSEU</name>
<organism evidence="1 2">
    <name type="scientific">Amycolatopsis echigonensis</name>
    <dbReference type="NCBI Taxonomy" id="2576905"/>
    <lineage>
        <taxon>Bacteria</taxon>
        <taxon>Bacillati</taxon>
        <taxon>Actinomycetota</taxon>
        <taxon>Actinomycetes</taxon>
        <taxon>Pseudonocardiales</taxon>
        <taxon>Pseudonocardiaceae</taxon>
        <taxon>Amycolatopsis</taxon>
    </lineage>
</organism>
<dbReference type="Proteomes" id="UP000550260">
    <property type="component" value="Unassembled WGS sequence"/>
</dbReference>
<reference evidence="1 2" key="1">
    <citation type="submission" date="2020-08" db="EMBL/GenBank/DDBJ databases">
        <title>Amycolatopsis echigonensis JCM 21831.</title>
        <authorList>
            <person name="Tedsree N."/>
            <person name="Kuncharoen N."/>
            <person name="Likhitwitayawuid K."/>
            <person name="Tanasupawat S."/>
        </authorList>
    </citation>
    <scope>NUCLEOTIDE SEQUENCE [LARGE SCALE GENOMIC DNA]</scope>
    <source>
        <strain evidence="1 2">JCM 21831</strain>
    </source>
</reference>
<dbReference type="PROSITE" id="PS51257">
    <property type="entry name" value="PROKAR_LIPOPROTEIN"/>
    <property type="match status" value="1"/>
</dbReference>
<sequence length="315" mass="33979">MVRRKLVLVHLAAAAVLVGCTGLPDRQQEADRIEAELRATPGVEKVYTVYDNSYEAGSSYDLEITMSAAPENQIADVSRKLAHLKANDFAGYRQTTTFVVAPNMKVRENDTPDPAQLADRARTLRGIRTAVADSAAEWSADRLELHTADDTAMLNAVRAQLGAKPLRVSVGPPSGGTATPPTSMPYWDVDFPFDAAAEQRIRGQLASLPVRPRFVSVAGNQFSALDVGIANPETAYADLSAAITALRPSPPHPLYVSWHLNDQSANSAALKFAGSVDAAGCHYRTDTAGEQDPQAFYTPEALAIQKRLRAQFDTC</sequence>
<proteinExistence type="predicted"/>
<dbReference type="RefSeq" id="WP_183126760.1">
    <property type="nucleotide sequence ID" value="NZ_JACJHR010000095.1"/>
</dbReference>
<dbReference type="AlphaFoldDB" id="A0A8E2B9A6"/>
<comment type="caution">
    <text evidence="1">The sequence shown here is derived from an EMBL/GenBank/DDBJ whole genome shotgun (WGS) entry which is preliminary data.</text>
</comment>
<dbReference type="EMBL" id="JACJHR010000095">
    <property type="protein sequence ID" value="MBB2505217.1"/>
    <property type="molecule type" value="Genomic_DNA"/>
</dbReference>
<protein>
    <recommendedName>
        <fullName evidence="3">Lipoprotein</fullName>
    </recommendedName>
</protein>
<gene>
    <name evidence="1" type="ORF">H5411_39575</name>
</gene>
<accession>A0A8E2B9A6</accession>
<evidence type="ECO:0000313" key="1">
    <source>
        <dbReference type="EMBL" id="MBB2505217.1"/>
    </source>
</evidence>
<evidence type="ECO:0008006" key="3">
    <source>
        <dbReference type="Google" id="ProtNLM"/>
    </source>
</evidence>
<evidence type="ECO:0000313" key="2">
    <source>
        <dbReference type="Proteomes" id="UP000550260"/>
    </source>
</evidence>